<evidence type="ECO:0000256" key="3">
    <source>
        <dbReference type="ARBA" id="ARBA00022692"/>
    </source>
</evidence>
<feature type="transmembrane region" description="Helical" evidence="6">
    <location>
        <begin position="12"/>
        <end position="31"/>
    </location>
</feature>
<dbReference type="InterPro" id="IPR011701">
    <property type="entry name" value="MFS"/>
</dbReference>
<dbReference type="Pfam" id="PF07690">
    <property type="entry name" value="MFS_1"/>
    <property type="match status" value="1"/>
</dbReference>
<feature type="transmembrane region" description="Helical" evidence="6">
    <location>
        <begin position="250"/>
        <end position="271"/>
    </location>
</feature>
<dbReference type="PANTHER" id="PTHR43124:SF3">
    <property type="entry name" value="CHLORAMPHENICOL EFFLUX PUMP RV0191"/>
    <property type="match status" value="1"/>
</dbReference>
<keyword evidence="5 6" id="KW-0472">Membrane</keyword>
<proteinExistence type="predicted"/>
<feature type="transmembrane region" description="Helical" evidence="6">
    <location>
        <begin position="220"/>
        <end position="244"/>
    </location>
</feature>
<feature type="transmembrane region" description="Helical" evidence="6">
    <location>
        <begin position="342"/>
        <end position="362"/>
    </location>
</feature>
<feature type="transmembrane region" description="Helical" evidence="6">
    <location>
        <begin position="167"/>
        <end position="187"/>
    </location>
</feature>
<evidence type="ECO:0000313" key="8">
    <source>
        <dbReference type="EMBL" id="MBS7810007.1"/>
    </source>
</evidence>
<feature type="transmembrane region" description="Helical" evidence="6">
    <location>
        <begin position="79"/>
        <end position="98"/>
    </location>
</feature>
<dbReference type="RefSeq" id="WP_213668656.1">
    <property type="nucleotide sequence ID" value="NZ_JAHCDA010000001.1"/>
</dbReference>
<keyword evidence="3 6" id="KW-0812">Transmembrane</keyword>
<evidence type="ECO:0000256" key="1">
    <source>
        <dbReference type="ARBA" id="ARBA00004651"/>
    </source>
</evidence>
<evidence type="ECO:0000256" key="5">
    <source>
        <dbReference type="ARBA" id="ARBA00023136"/>
    </source>
</evidence>
<dbReference type="PANTHER" id="PTHR43124">
    <property type="entry name" value="PURINE EFFLUX PUMP PBUE"/>
    <property type="match status" value="1"/>
</dbReference>
<feature type="transmembrane region" description="Helical" evidence="6">
    <location>
        <begin position="137"/>
        <end position="155"/>
    </location>
</feature>
<keyword evidence="2" id="KW-1003">Cell membrane</keyword>
<dbReference type="EMBL" id="JAHCDA010000001">
    <property type="protein sequence ID" value="MBS7810007.1"/>
    <property type="molecule type" value="Genomic_DNA"/>
</dbReference>
<organism evidence="8 9">
    <name type="scientific">Roseococcus pinisoli</name>
    <dbReference type="NCBI Taxonomy" id="2835040"/>
    <lineage>
        <taxon>Bacteria</taxon>
        <taxon>Pseudomonadati</taxon>
        <taxon>Pseudomonadota</taxon>
        <taxon>Alphaproteobacteria</taxon>
        <taxon>Acetobacterales</taxon>
        <taxon>Roseomonadaceae</taxon>
        <taxon>Roseococcus</taxon>
    </lineage>
</organism>
<feature type="transmembrane region" description="Helical" evidence="6">
    <location>
        <begin position="283"/>
        <end position="305"/>
    </location>
</feature>
<dbReference type="InterPro" id="IPR036259">
    <property type="entry name" value="MFS_trans_sf"/>
</dbReference>
<dbReference type="Proteomes" id="UP000766336">
    <property type="component" value="Unassembled WGS sequence"/>
</dbReference>
<comment type="subcellular location">
    <subcellularLocation>
        <location evidence="1">Cell membrane</location>
        <topology evidence="1">Multi-pass membrane protein</topology>
    </subcellularLocation>
</comment>
<dbReference type="Gene3D" id="1.20.1250.20">
    <property type="entry name" value="MFS general substrate transporter like domains"/>
    <property type="match status" value="1"/>
</dbReference>
<keyword evidence="9" id="KW-1185">Reference proteome</keyword>
<evidence type="ECO:0000259" key="7">
    <source>
        <dbReference type="PROSITE" id="PS50850"/>
    </source>
</evidence>
<feature type="domain" description="Major facilitator superfamily (MFS) profile" evidence="7">
    <location>
        <begin position="13"/>
        <end position="391"/>
    </location>
</feature>
<dbReference type="PROSITE" id="PS50850">
    <property type="entry name" value="MFS"/>
    <property type="match status" value="1"/>
</dbReference>
<comment type="caution">
    <text evidence="8">The sequence shown here is derived from an EMBL/GenBank/DDBJ whole genome shotgun (WGS) entry which is preliminary data.</text>
</comment>
<evidence type="ECO:0000256" key="4">
    <source>
        <dbReference type="ARBA" id="ARBA00022989"/>
    </source>
</evidence>
<reference evidence="8 9" key="1">
    <citation type="submission" date="2021-05" db="EMBL/GenBank/DDBJ databases">
        <title>Roseococcus sp. XZZS9, whole genome shotgun sequencing project.</title>
        <authorList>
            <person name="Zhao G."/>
            <person name="Shen L."/>
        </authorList>
    </citation>
    <scope>NUCLEOTIDE SEQUENCE [LARGE SCALE GENOMIC DNA]</scope>
    <source>
        <strain evidence="8 9">XZZS9</strain>
    </source>
</reference>
<feature type="transmembrane region" description="Helical" evidence="6">
    <location>
        <begin position="368"/>
        <end position="387"/>
    </location>
</feature>
<keyword evidence="4 6" id="KW-1133">Transmembrane helix</keyword>
<accession>A0ABS5QAQ7</accession>
<dbReference type="InterPro" id="IPR020846">
    <property type="entry name" value="MFS_dom"/>
</dbReference>
<feature type="transmembrane region" description="Helical" evidence="6">
    <location>
        <begin position="311"/>
        <end position="330"/>
    </location>
</feature>
<dbReference type="InterPro" id="IPR050189">
    <property type="entry name" value="MFS_Efflux_Transporters"/>
</dbReference>
<feature type="transmembrane region" description="Helical" evidence="6">
    <location>
        <begin position="104"/>
        <end position="125"/>
    </location>
</feature>
<gene>
    <name evidence="8" type="ORF">KHU32_03595</name>
</gene>
<protein>
    <submittedName>
        <fullName evidence="8">MFS transporter</fullName>
    </submittedName>
</protein>
<evidence type="ECO:0000313" key="9">
    <source>
        <dbReference type="Proteomes" id="UP000766336"/>
    </source>
</evidence>
<dbReference type="SUPFAM" id="SSF103473">
    <property type="entry name" value="MFS general substrate transporter"/>
    <property type="match status" value="1"/>
</dbReference>
<sequence>MTEGRAGTPPQVAIWLLSLAAFGSAAGMRIMDPLMPLVAADFGVTVSNVAVIVAVFMLFYGSGQVATGPLGDRLGKLRVVAVALVLFGILTLLAEFATNVMQLAMLRAASGLVAGAVIPLLLAHIGDTVPYADRQAVIGQFLIGNVMAQLMTGPISGVIGQHFGWQASYLAFGAFTLTVGAVMAALLGPRMLQAPPAGPAGQSGLMAYAKILKNPSARRLMFAAFLDGALLFGGAFPFIASYLIEDFSLAAGEAGLIVAFFGVGAIFYTRLARRMVKRFGERGLLLGGGLGLAAGLGVTAVAPAWGVVLTMQLVLGFCFYSFHGVLQARATEALPEARGTSVSCFAMSLFLGQTAGSLVFAGVIAGGGYRMCFGLAAAGMVVFAFWMRGVK</sequence>
<evidence type="ECO:0000256" key="2">
    <source>
        <dbReference type="ARBA" id="ARBA00022475"/>
    </source>
</evidence>
<dbReference type="CDD" id="cd17324">
    <property type="entry name" value="MFS_NepI_like"/>
    <property type="match status" value="1"/>
</dbReference>
<evidence type="ECO:0000256" key="6">
    <source>
        <dbReference type="SAM" id="Phobius"/>
    </source>
</evidence>
<name>A0ABS5QAQ7_9PROT</name>
<feature type="transmembrane region" description="Helical" evidence="6">
    <location>
        <begin position="37"/>
        <end position="59"/>
    </location>
</feature>